<protein>
    <submittedName>
        <fullName evidence="1">Uncharacterized protein</fullName>
    </submittedName>
</protein>
<keyword evidence="2" id="KW-1185">Reference proteome</keyword>
<dbReference type="EMBL" id="JACGCM010001219">
    <property type="protein sequence ID" value="KAF6158504.1"/>
    <property type="molecule type" value="Genomic_DNA"/>
</dbReference>
<accession>A0A7J7MUJ6</accession>
<name>A0A7J7MUJ6_9MAGN</name>
<dbReference type="AlphaFoldDB" id="A0A7J7MUJ6"/>
<feature type="non-terminal residue" evidence="1">
    <location>
        <position position="1"/>
    </location>
</feature>
<gene>
    <name evidence="1" type="ORF">GIB67_040018</name>
</gene>
<reference evidence="1 2" key="1">
    <citation type="journal article" date="2020" name="IScience">
        <title>Genome Sequencing of the Endangered Kingdonia uniflora (Circaeasteraceae, Ranunculales) Reveals Potential Mechanisms of Evolutionary Specialization.</title>
        <authorList>
            <person name="Sun Y."/>
            <person name="Deng T."/>
            <person name="Zhang A."/>
            <person name="Moore M.J."/>
            <person name="Landis J.B."/>
            <person name="Lin N."/>
            <person name="Zhang H."/>
            <person name="Zhang X."/>
            <person name="Huang J."/>
            <person name="Zhang X."/>
            <person name="Sun H."/>
            <person name="Wang H."/>
        </authorList>
    </citation>
    <scope>NUCLEOTIDE SEQUENCE [LARGE SCALE GENOMIC DNA]</scope>
    <source>
        <strain evidence="1">TB1705</strain>
        <tissue evidence="1">Leaf</tissue>
    </source>
</reference>
<proteinExistence type="predicted"/>
<dbReference type="Proteomes" id="UP000541444">
    <property type="component" value="Unassembled WGS sequence"/>
</dbReference>
<sequence>EKKFGPKHFSIRHVSILTLIVNHSKLLPLRSSNFLYLWRINYSSLITRLMFASINYQIVFK</sequence>
<evidence type="ECO:0000313" key="1">
    <source>
        <dbReference type="EMBL" id="KAF6158504.1"/>
    </source>
</evidence>
<organism evidence="1 2">
    <name type="scientific">Kingdonia uniflora</name>
    <dbReference type="NCBI Taxonomy" id="39325"/>
    <lineage>
        <taxon>Eukaryota</taxon>
        <taxon>Viridiplantae</taxon>
        <taxon>Streptophyta</taxon>
        <taxon>Embryophyta</taxon>
        <taxon>Tracheophyta</taxon>
        <taxon>Spermatophyta</taxon>
        <taxon>Magnoliopsida</taxon>
        <taxon>Ranunculales</taxon>
        <taxon>Circaeasteraceae</taxon>
        <taxon>Kingdonia</taxon>
    </lineage>
</organism>
<comment type="caution">
    <text evidence="1">The sequence shown here is derived from an EMBL/GenBank/DDBJ whole genome shotgun (WGS) entry which is preliminary data.</text>
</comment>
<evidence type="ECO:0000313" key="2">
    <source>
        <dbReference type="Proteomes" id="UP000541444"/>
    </source>
</evidence>